<dbReference type="EMBL" id="QZKU01000053">
    <property type="protein sequence ID" value="RJP22903.1"/>
    <property type="molecule type" value="Genomic_DNA"/>
</dbReference>
<dbReference type="InterPro" id="IPR020861">
    <property type="entry name" value="Triosephosphate_isomerase_AS"/>
</dbReference>
<dbReference type="GO" id="GO:0006094">
    <property type="term" value="P:gluconeogenesis"/>
    <property type="evidence" value="ECO:0007669"/>
    <property type="project" value="UniProtKB-UniRule"/>
</dbReference>
<feature type="active site" description="Electrophile" evidence="7">
    <location>
        <position position="93"/>
    </location>
</feature>
<evidence type="ECO:0000256" key="1">
    <source>
        <dbReference type="ARBA" id="ARBA00004680"/>
    </source>
</evidence>
<keyword evidence="3 7" id="KW-0312">Gluconeogenesis</keyword>
<feature type="binding site" evidence="7">
    <location>
        <begin position="232"/>
        <end position="233"/>
    </location>
    <ligand>
        <name>substrate</name>
    </ligand>
</feature>
<comment type="function">
    <text evidence="7">Involved in the gluconeogenesis. Catalyzes stereospecifically the conversion of dihydroxyacetone phosphate (DHAP) to D-glyceraldehyde-3-phosphate (G3P).</text>
</comment>
<dbReference type="HAMAP" id="MF_00147_B">
    <property type="entry name" value="TIM_B"/>
    <property type="match status" value="1"/>
</dbReference>
<comment type="subcellular location">
    <subcellularLocation>
        <location evidence="7 8">Cytoplasm</location>
    </subcellularLocation>
</comment>
<evidence type="ECO:0000256" key="3">
    <source>
        <dbReference type="ARBA" id="ARBA00022432"/>
    </source>
</evidence>
<dbReference type="FunFam" id="3.20.20.70:FF:000016">
    <property type="entry name" value="Triosephosphate isomerase"/>
    <property type="match status" value="1"/>
</dbReference>
<protein>
    <recommendedName>
        <fullName evidence="7 8">Triosephosphate isomerase</fullName>
        <shortName evidence="7">TIM</shortName>
        <shortName evidence="7">TPI</shortName>
        <ecNumber evidence="7 8">5.3.1.1</ecNumber>
    </recommendedName>
    <alternativeName>
        <fullName evidence="7">Triose-phosphate isomerase</fullName>
    </alternativeName>
</protein>
<keyword evidence="5 7" id="KW-0324">Glycolysis</keyword>
<feature type="active site" description="Proton acceptor" evidence="7">
    <location>
        <position position="165"/>
    </location>
</feature>
<dbReference type="PANTHER" id="PTHR21139">
    <property type="entry name" value="TRIOSEPHOSPHATE ISOMERASE"/>
    <property type="match status" value="1"/>
</dbReference>
<proteinExistence type="inferred from homology"/>
<dbReference type="InterPro" id="IPR000652">
    <property type="entry name" value="Triosephosphate_isomerase"/>
</dbReference>
<comment type="pathway">
    <text evidence="7 8">Carbohydrate biosynthesis; gluconeogenesis.</text>
</comment>
<dbReference type="UniPathway" id="UPA00109">
    <property type="reaction ID" value="UER00189"/>
</dbReference>
<evidence type="ECO:0000256" key="8">
    <source>
        <dbReference type="RuleBase" id="RU363013"/>
    </source>
</evidence>
<evidence type="ECO:0000256" key="2">
    <source>
        <dbReference type="ARBA" id="ARBA00007422"/>
    </source>
</evidence>
<comment type="pathway">
    <text evidence="1 7 8">Carbohydrate degradation; glycolysis; D-glyceraldehyde 3-phosphate from glycerone phosphate: step 1/1.</text>
</comment>
<dbReference type="InterPro" id="IPR013785">
    <property type="entry name" value="Aldolase_TIM"/>
</dbReference>
<dbReference type="AlphaFoldDB" id="A0A3A4NQQ6"/>
<dbReference type="SUPFAM" id="SSF51351">
    <property type="entry name" value="Triosephosphate isomerase (TIM)"/>
    <property type="match status" value="1"/>
</dbReference>
<dbReference type="Gene3D" id="3.20.20.70">
    <property type="entry name" value="Aldolase class I"/>
    <property type="match status" value="1"/>
</dbReference>
<evidence type="ECO:0000313" key="9">
    <source>
        <dbReference type="EMBL" id="RJP22903.1"/>
    </source>
</evidence>
<dbReference type="CDD" id="cd00311">
    <property type="entry name" value="TIM"/>
    <property type="match status" value="1"/>
</dbReference>
<dbReference type="GO" id="GO:0006096">
    <property type="term" value="P:glycolytic process"/>
    <property type="evidence" value="ECO:0007669"/>
    <property type="project" value="UniProtKB-UniRule"/>
</dbReference>
<comment type="caution">
    <text evidence="9">The sequence shown here is derived from an EMBL/GenBank/DDBJ whole genome shotgun (WGS) entry which is preliminary data.</text>
</comment>
<gene>
    <name evidence="7" type="primary">tpiA</name>
    <name evidence="9" type="ORF">C4520_07205</name>
</gene>
<dbReference type="GO" id="GO:0046166">
    <property type="term" value="P:glyceraldehyde-3-phosphate biosynthetic process"/>
    <property type="evidence" value="ECO:0007669"/>
    <property type="project" value="TreeGrafter"/>
</dbReference>
<dbReference type="UniPathway" id="UPA00138"/>
<feature type="binding site" evidence="7">
    <location>
        <begin position="6"/>
        <end position="8"/>
    </location>
    <ligand>
        <name>substrate</name>
    </ligand>
</feature>
<accession>A0A3A4NQQ6</accession>
<comment type="subunit">
    <text evidence="7 8">Homodimer.</text>
</comment>
<keyword evidence="6 7" id="KW-0413">Isomerase</keyword>
<feature type="binding site" evidence="7">
    <location>
        <position position="211"/>
    </location>
    <ligand>
        <name>substrate</name>
    </ligand>
</feature>
<dbReference type="NCBIfam" id="TIGR00419">
    <property type="entry name" value="tim"/>
    <property type="match status" value="1"/>
</dbReference>
<comment type="similarity">
    <text evidence="2 7 8">Belongs to the triosephosphate isomerase family.</text>
</comment>
<keyword evidence="4 7" id="KW-0963">Cytoplasm</keyword>
<organism evidence="9 10">
    <name type="scientific">Abyssobacteria bacterium (strain SURF_5)</name>
    <dbReference type="NCBI Taxonomy" id="2093360"/>
    <lineage>
        <taxon>Bacteria</taxon>
        <taxon>Pseudomonadati</taxon>
        <taxon>Candidatus Hydrogenedentota</taxon>
        <taxon>Candidatus Abyssobacteria</taxon>
    </lineage>
</organism>
<reference evidence="9 10" key="1">
    <citation type="journal article" date="2017" name="ISME J.">
        <title>Energy and carbon metabolisms in a deep terrestrial subsurface fluid microbial community.</title>
        <authorList>
            <person name="Momper L."/>
            <person name="Jungbluth S.P."/>
            <person name="Lee M.D."/>
            <person name="Amend J.P."/>
        </authorList>
    </citation>
    <scope>NUCLEOTIDE SEQUENCE [LARGE SCALE GENOMIC DNA]</scope>
    <source>
        <strain evidence="9">SURF_5</strain>
    </source>
</reference>
<sequence length="253" mass="26922">MIVAGNWKMYKLIDEAGKLATQLKKQLSKIKPAVTPVVCPPFTALAEVASIIKGSRLLLGGQDMHWETQGAYTGEVSAAMLKDAGCACVIIGHSERRQYFGETDATVNKKVHAALKVGLKPIMCVGETEAQREQGQTEAVIVRQVEGGLNDVAVDQFAQVIVAYEPVWAIGTGKNATPGQAQEVHALIRRLVRDRFKAATASDLPILYGGSVKPENALELFLQPDINGGLIGGASLTADSFVQIVRAGEAAVS</sequence>
<evidence type="ECO:0000256" key="5">
    <source>
        <dbReference type="ARBA" id="ARBA00023152"/>
    </source>
</evidence>
<dbReference type="GO" id="GO:0019563">
    <property type="term" value="P:glycerol catabolic process"/>
    <property type="evidence" value="ECO:0007669"/>
    <property type="project" value="TreeGrafter"/>
</dbReference>
<dbReference type="PANTHER" id="PTHR21139:SF42">
    <property type="entry name" value="TRIOSEPHOSPHATE ISOMERASE"/>
    <property type="match status" value="1"/>
</dbReference>
<evidence type="ECO:0000256" key="7">
    <source>
        <dbReference type="HAMAP-Rule" id="MF_00147"/>
    </source>
</evidence>
<comment type="catalytic activity">
    <reaction evidence="7 8">
        <text>D-glyceraldehyde 3-phosphate = dihydroxyacetone phosphate</text>
        <dbReference type="Rhea" id="RHEA:18585"/>
        <dbReference type="ChEBI" id="CHEBI:57642"/>
        <dbReference type="ChEBI" id="CHEBI:59776"/>
        <dbReference type="EC" id="5.3.1.1"/>
    </reaction>
</comment>
<name>A0A3A4NQQ6_ABYX5</name>
<dbReference type="Pfam" id="PF00121">
    <property type="entry name" value="TIM"/>
    <property type="match status" value="1"/>
</dbReference>
<dbReference type="PROSITE" id="PS00171">
    <property type="entry name" value="TIM_1"/>
    <property type="match status" value="1"/>
</dbReference>
<dbReference type="GO" id="GO:0004807">
    <property type="term" value="F:triose-phosphate isomerase activity"/>
    <property type="evidence" value="ECO:0007669"/>
    <property type="project" value="UniProtKB-UniRule"/>
</dbReference>
<feature type="binding site" evidence="7">
    <location>
        <position position="171"/>
    </location>
    <ligand>
        <name>substrate</name>
    </ligand>
</feature>
<dbReference type="GO" id="GO:0005829">
    <property type="term" value="C:cytosol"/>
    <property type="evidence" value="ECO:0007669"/>
    <property type="project" value="TreeGrafter"/>
</dbReference>
<dbReference type="Proteomes" id="UP000265882">
    <property type="component" value="Unassembled WGS sequence"/>
</dbReference>
<evidence type="ECO:0000256" key="4">
    <source>
        <dbReference type="ARBA" id="ARBA00022490"/>
    </source>
</evidence>
<dbReference type="InterPro" id="IPR022896">
    <property type="entry name" value="TrioseP_Isoase_bac/euk"/>
</dbReference>
<dbReference type="InterPro" id="IPR035990">
    <property type="entry name" value="TIM_sf"/>
</dbReference>
<dbReference type="PROSITE" id="PS51440">
    <property type="entry name" value="TIM_2"/>
    <property type="match status" value="1"/>
</dbReference>
<evidence type="ECO:0000313" key="10">
    <source>
        <dbReference type="Proteomes" id="UP000265882"/>
    </source>
</evidence>
<dbReference type="EC" id="5.3.1.1" evidence="7 8"/>
<evidence type="ECO:0000256" key="6">
    <source>
        <dbReference type="ARBA" id="ARBA00023235"/>
    </source>
</evidence>